<reference evidence="2" key="1">
    <citation type="journal article" date="2016" name="Nature">
        <title>The genome of the seagrass Zostera marina reveals angiosperm adaptation to the sea.</title>
        <authorList>
            <person name="Olsen J.L."/>
            <person name="Rouze P."/>
            <person name="Verhelst B."/>
            <person name="Lin Y.-C."/>
            <person name="Bayer T."/>
            <person name="Collen J."/>
            <person name="Dattolo E."/>
            <person name="De Paoli E."/>
            <person name="Dittami S."/>
            <person name="Maumus F."/>
            <person name="Michel G."/>
            <person name="Kersting A."/>
            <person name="Lauritano C."/>
            <person name="Lohaus R."/>
            <person name="Toepel M."/>
            <person name="Tonon T."/>
            <person name="Vanneste K."/>
            <person name="Amirebrahimi M."/>
            <person name="Brakel J."/>
            <person name="Bostroem C."/>
            <person name="Chovatia M."/>
            <person name="Grimwood J."/>
            <person name="Jenkins J.W."/>
            <person name="Jueterbock A."/>
            <person name="Mraz A."/>
            <person name="Stam W.T."/>
            <person name="Tice H."/>
            <person name="Bornberg-Bauer E."/>
            <person name="Green P.J."/>
            <person name="Pearson G.A."/>
            <person name="Procaccini G."/>
            <person name="Duarte C.M."/>
            <person name="Schmutz J."/>
            <person name="Reusch T.B.H."/>
            <person name="Van de Peer Y."/>
        </authorList>
    </citation>
    <scope>NUCLEOTIDE SEQUENCE [LARGE SCALE GENOMIC DNA]</scope>
    <source>
        <strain evidence="2">cv. Finnish</strain>
    </source>
</reference>
<dbReference type="PANTHER" id="PTHR37904">
    <property type="entry name" value="OS10G0566900 PROTEIN"/>
    <property type="match status" value="1"/>
</dbReference>
<dbReference type="InterPro" id="IPR029159">
    <property type="entry name" value="CA109-like"/>
</dbReference>
<dbReference type="PANTHER" id="PTHR37904:SF2">
    <property type="entry name" value="OS10G0566900 PROTEIN"/>
    <property type="match status" value="1"/>
</dbReference>
<proteinExistence type="predicted"/>
<gene>
    <name evidence="1" type="ORF">ZOSMA_148G00160</name>
</gene>
<accession>A0A0K9PWM5</accession>
<dbReference type="Pfam" id="PF15011">
    <property type="entry name" value="CA109-like"/>
    <property type="match status" value="1"/>
</dbReference>
<dbReference type="Proteomes" id="UP000036987">
    <property type="component" value="Unassembled WGS sequence"/>
</dbReference>
<dbReference type="OrthoDB" id="2018540at2759"/>
<dbReference type="InterPro" id="IPR038985">
    <property type="entry name" value="OPRN-like"/>
</dbReference>
<comment type="caution">
    <text evidence="1">The sequence shown here is derived from an EMBL/GenBank/DDBJ whole genome shotgun (WGS) entry which is preliminary data.</text>
</comment>
<keyword evidence="2" id="KW-1185">Reference proteome</keyword>
<dbReference type="OMA" id="TMEEFHG"/>
<dbReference type="STRING" id="29655.A0A0K9PWM5"/>
<dbReference type="EMBL" id="LFYR01000580">
    <property type="protein sequence ID" value="KMZ73468.1"/>
    <property type="molecule type" value="Genomic_DNA"/>
</dbReference>
<dbReference type="AlphaFoldDB" id="A0A0K9PWM5"/>
<sequence length="195" mass="22133">MNVLLKRYKQKYNKVRDDMARWDQCHCRLLSQFGNAVSIIERLPMLMDSKNYGMLKCVDGINDALIGKQMVSLQRIFSSMKETMAEFLDVVLSLGKIVRDSQQQLKSGSLSPSKQQTQLRIGISPSIAMCVDGLKAIYDMHQAEYLLKSSLISAVSWESSSNDIIAIRQLLIDQPNIPKDEVQLIFNIIFPEDVC</sequence>
<protein>
    <submittedName>
        <fullName evidence="1">Pentatricopeptide repeat (PPR) superfamily protein</fullName>
    </submittedName>
</protein>
<evidence type="ECO:0000313" key="2">
    <source>
        <dbReference type="Proteomes" id="UP000036987"/>
    </source>
</evidence>
<evidence type="ECO:0000313" key="1">
    <source>
        <dbReference type="EMBL" id="KMZ73468.1"/>
    </source>
</evidence>
<name>A0A0K9PWM5_ZOSMR</name>
<organism evidence="1 2">
    <name type="scientific">Zostera marina</name>
    <name type="common">Eelgrass</name>
    <dbReference type="NCBI Taxonomy" id="29655"/>
    <lineage>
        <taxon>Eukaryota</taxon>
        <taxon>Viridiplantae</taxon>
        <taxon>Streptophyta</taxon>
        <taxon>Embryophyta</taxon>
        <taxon>Tracheophyta</taxon>
        <taxon>Spermatophyta</taxon>
        <taxon>Magnoliopsida</taxon>
        <taxon>Liliopsida</taxon>
        <taxon>Zosteraceae</taxon>
        <taxon>Zostera</taxon>
    </lineage>
</organism>